<comment type="caution">
    <text evidence="3">The sequence shown here is derived from an EMBL/GenBank/DDBJ whole genome shotgun (WGS) entry which is preliminary data.</text>
</comment>
<dbReference type="Pfam" id="PF00501">
    <property type="entry name" value="AMP-binding"/>
    <property type="match status" value="1"/>
</dbReference>
<dbReference type="PROSITE" id="PS00455">
    <property type="entry name" value="AMP_BINDING"/>
    <property type="match status" value="1"/>
</dbReference>
<evidence type="ECO:0000313" key="3">
    <source>
        <dbReference type="EMBL" id="OBI05576.1"/>
    </source>
</evidence>
<evidence type="ECO:0000313" key="4">
    <source>
        <dbReference type="Proteomes" id="UP000092207"/>
    </source>
</evidence>
<protein>
    <submittedName>
        <fullName evidence="3">Acyl-CoA synthetase</fullName>
    </submittedName>
</protein>
<evidence type="ECO:0000259" key="2">
    <source>
        <dbReference type="Pfam" id="PF13193"/>
    </source>
</evidence>
<dbReference type="GO" id="GO:0044550">
    <property type="term" value="P:secondary metabolite biosynthetic process"/>
    <property type="evidence" value="ECO:0007669"/>
    <property type="project" value="TreeGrafter"/>
</dbReference>
<dbReference type="AlphaFoldDB" id="A0A1A2VY42"/>
<dbReference type="InterPro" id="IPR045851">
    <property type="entry name" value="AMP-bd_C_sf"/>
</dbReference>
<dbReference type="InterPro" id="IPR020845">
    <property type="entry name" value="AMP-binding_CS"/>
</dbReference>
<dbReference type="GO" id="GO:0031177">
    <property type="term" value="F:phosphopantetheine binding"/>
    <property type="evidence" value="ECO:0007669"/>
    <property type="project" value="TreeGrafter"/>
</dbReference>
<dbReference type="GO" id="GO:0005737">
    <property type="term" value="C:cytoplasm"/>
    <property type="evidence" value="ECO:0007669"/>
    <property type="project" value="TreeGrafter"/>
</dbReference>
<dbReference type="InterPro" id="IPR000873">
    <property type="entry name" value="AMP-dep_synth/lig_dom"/>
</dbReference>
<dbReference type="Proteomes" id="UP000092207">
    <property type="component" value="Unassembled WGS sequence"/>
</dbReference>
<dbReference type="InterPro" id="IPR025110">
    <property type="entry name" value="AMP-bd_C"/>
</dbReference>
<organism evidence="3 4">
    <name type="scientific">Mycobacterium scrofulaceum</name>
    <dbReference type="NCBI Taxonomy" id="1783"/>
    <lineage>
        <taxon>Bacteria</taxon>
        <taxon>Bacillati</taxon>
        <taxon>Actinomycetota</taxon>
        <taxon>Actinomycetes</taxon>
        <taxon>Mycobacteriales</taxon>
        <taxon>Mycobacteriaceae</taxon>
        <taxon>Mycobacterium</taxon>
    </lineage>
</organism>
<sequence length="525" mass="56479">MVHIAFADTQVDPPDGGYVGDVLADFTAAARDWPHRPAIVHNGITTTTYGDLEQRVRENASRYRARGFGVGGPSDMVGALVSHKPTVIEHLLGILRARATYCPIDAALPVARKEALAAVLGLDRLFALAPDPQVPAGLRIDTPDEDLVDEHIGLPETAGHPSDPAYVLCTSGSTGSPKPVVVSRQALTATVGALRDLFALTPEDRVLQFASLGWDTCLEEILPALTAGAAVVFDDAAHSGSLPRFVRMVAEQEVTMLDLPTAFWHELVLYLHEQQVGMPESVRLVVIGGERVDPTRLRQWRELNVGRTKLLNTYGCTETTMITHAVQLDGPGTEPEVAARDTEAPIGRPLPHVRDHVTEEGELLISGPALATEYLGLPERTATGFPIADHGSGPMRWFHTGDLVSRGESGLLYPLGRADDQVKVLGVRVHPVEVESQLNTHPAVAGAVVVGERILGHTSLTAYIVATGPTTQAELRGYLRDRLPSQFVPSRVKFVEALSYTSSGKVDRAATRLAALEHNSKGAHQ</sequence>
<dbReference type="PANTHER" id="PTHR45527">
    <property type="entry name" value="NONRIBOSOMAL PEPTIDE SYNTHETASE"/>
    <property type="match status" value="1"/>
</dbReference>
<dbReference type="InterPro" id="IPR042099">
    <property type="entry name" value="ANL_N_sf"/>
</dbReference>
<dbReference type="GO" id="GO:0043041">
    <property type="term" value="P:amino acid activation for nonribosomal peptide biosynthetic process"/>
    <property type="evidence" value="ECO:0007669"/>
    <property type="project" value="TreeGrafter"/>
</dbReference>
<dbReference type="Gene3D" id="3.40.50.12780">
    <property type="entry name" value="N-terminal domain of ligase-like"/>
    <property type="match status" value="1"/>
</dbReference>
<dbReference type="SUPFAM" id="SSF56801">
    <property type="entry name" value="Acetyl-CoA synthetase-like"/>
    <property type="match status" value="1"/>
</dbReference>
<gene>
    <name evidence="3" type="ORF">A5679_13410</name>
</gene>
<dbReference type="Pfam" id="PF13193">
    <property type="entry name" value="AMP-binding_C"/>
    <property type="match status" value="1"/>
</dbReference>
<dbReference type="PANTHER" id="PTHR45527:SF1">
    <property type="entry name" value="FATTY ACID SYNTHASE"/>
    <property type="match status" value="1"/>
</dbReference>
<dbReference type="Gene3D" id="3.30.300.30">
    <property type="match status" value="1"/>
</dbReference>
<dbReference type="EMBL" id="LZJY01000148">
    <property type="protein sequence ID" value="OBI05576.1"/>
    <property type="molecule type" value="Genomic_DNA"/>
</dbReference>
<feature type="domain" description="AMP-dependent synthetase/ligase" evidence="1">
    <location>
        <begin position="26"/>
        <end position="375"/>
    </location>
</feature>
<accession>A0A1A2VY42</accession>
<name>A0A1A2VY42_MYCSC</name>
<reference evidence="3 4" key="1">
    <citation type="submission" date="2016-06" db="EMBL/GenBank/DDBJ databases">
        <authorList>
            <person name="Kjaerup R.B."/>
            <person name="Dalgaard T.S."/>
            <person name="Juul-Madsen H.R."/>
        </authorList>
    </citation>
    <scope>NUCLEOTIDE SEQUENCE [LARGE SCALE GENOMIC DNA]</scope>
    <source>
        <strain evidence="3 4">E2838</strain>
    </source>
</reference>
<feature type="domain" description="AMP-binding enzyme C-terminal" evidence="2">
    <location>
        <begin position="433"/>
        <end position="505"/>
    </location>
</feature>
<proteinExistence type="predicted"/>
<evidence type="ECO:0000259" key="1">
    <source>
        <dbReference type="Pfam" id="PF00501"/>
    </source>
</evidence>